<evidence type="ECO:0000313" key="3">
    <source>
        <dbReference type="Proteomes" id="UP000204092"/>
    </source>
</evidence>
<organism evidence="2 3">
    <name type="scientific">Feldmannia species virus</name>
    <dbReference type="NCBI Taxonomy" id="39420"/>
    <lineage>
        <taxon>Viruses</taxon>
        <taxon>Varidnaviria</taxon>
        <taxon>Bamfordvirae</taxon>
        <taxon>Nucleocytoviricota</taxon>
        <taxon>Megaviricetes</taxon>
        <taxon>Algavirales</taxon>
        <taxon>Phycodnaviridae</taxon>
        <taxon>Phaeovirus</taxon>
        <taxon>Phaeovirus feldmanniae</taxon>
    </lineage>
</organism>
<name>B5LWE9_9PHYC</name>
<dbReference type="KEGG" id="vg:6804843"/>
<sequence>MPSAFIRKQAELLHTLRDPLTVLQNIRDKYAVSSFPSQMTRVKDEWFKYGDRHKDFGTQWKKGYASLKSQNVSGKYLDQYREFQEDKMKEQLLKVKEAAANRLTGSKRTDAAIASIKIMPDYMAGYRLTKADIAKNKSLSTDGLEKRAMQCVDVDDADALVSQCTKILVSLEDDIHVVVAALAVVTGRRAIEILKVGEFRKSVGKGPYAMSFNGAAKRREKNSESTSQDVPLLVKFKYVKRALDLIRSRIPIGPDDSNAVINARFSHKLGDAAKIITNSVSTRFHDLRAIYGCVTHVAFENKCSINIWLKRVLLHDSIDTSVFYSRCKVSKCLLRLGDWDFKVEK</sequence>
<feature type="domain" description="Telomere resolvase ResT/TelK catalytic" evidence="1">
    <location>
        <begin position="158"/>
        <end position="320"/>
    </location>
</feature>
<dbReference type="GeneID" id="6804843"/>
<dbReference type="Gene3D" id="1.10.443.30">
    <property type="entry name" value="Telomere resolvase"/>
    <property type="match status" value="1"/>
</dbReference>
<evidence type="ECO:0000313" key="2">
    <source>
        <dbReference type="EMBL" id="ACH46812.1"/>
    </source>
</evidence>
<proteinExistence type="predicted"/>
<accession>B5LWE9</accession>
<dbReference type="Proteomes" id="UP000204092">
    <property type="component" value="Segment"/>
</dbReference>
<evidence type="ECO:0000259" key="1">
    <source>
        <dbReference type="Pfam" id="PF16684"/>
    </source>
</evidence>
<keyword evidence="3" id="KW-1185">Reference proteome</keyword>
<reference evidence="2 3" key="1">
    <citation type="journal article" date="2009" name="Virology">
        <title>Genomic analysis of the smallest giant virus--Feldmannia sp. virus 158.</title>
        <authorList>
            <person name="Schroeder D.C."/>
            <person name="Park Y."/>
            <person name="Yoon H.M."/>
            <person name="Lee Y.S."/>
            <person name="Kang S.W."/>
            <person name="Meints R.H."/>
            <person name="Ivey R.G."/>
            <person name="Choi T.J."/>
        </authorList>
    </citation>
    <scope>NUCLEOTIDE SEQUENCE [LARGE SCALE GENOMIC DNA]</scope>
    <source>
        <strain evidence="2">FsV-158</strain>
    </source>
</reference>
<protein>
    <submittedName>
        <fullName evidence="2">Putative protelomerase</fullName>
    </submittedName>
</protein>
<dbReference type="InterPro" id="IPR038280">
    <property type="entry name" value="ResT/TelK_cat_sf"/>
</dbReference>
<dbReference type="RefSeq" id="YP_002154682.1">
    <property type="nucleotide sequence ID" value="NC_011183.1"/>
</dbReference>
<dbReference type="Pfam" id="PF16684">
    <property type="entry name" value="ResT-TelK_cat"/>
    <property type="match status" value="1"/>
</dbReference>
<dbReference type="OrthoDB" id="705at10501"/>
<dbReference type="EMBL" id="EU916176">
    <property type="protein sequence ID" value="ACH46812.1"/>
    <property type="molecule type" value="Genomic_DNA"/>
</dbReference>
<dbReference type="InterPro" id="IPR032047">
    <property type="entry name" value="ResT/TelK_cat"/>
</dbReference>